<dbReference type="PROSITE" id="PS50943">
    <property type="entry name" value="HTH_CROC1"/>
    <property type="match status" value="1"/>
</dbReference>
<dbReference type="SUPFAM" id="SSF47413">
    <property type="entry name" value="lambda repressor-like DNA-binding domains"/>
    <property type="match status" value="1"/>
</dbReference>
<proteinExistence type="predicted"/>
<name>A0A1Z5IRK6_9LACO</name>
<evidence type="ECO:0000259" key="1">
    <source>
        <dbReference type="PROSITE" id="PS50943"/>
    </source>
</evidence>
<sequence length="282" mass="32115">MNIERFIKARKAMGLSQAELCDGICTQATLSKFENSGKAPSIRILTQLCARLNLTLDDVFPVNPPAQSKANQLLDRAEYKLITSEYDSANNDLDQVDFDNLSVHGQMQYYFVKGYLSALLEKPIADTLYYFNLILNDLDDTHSTIFTQLAYTGSGIAYGHNNENQKSEFFFQKVFDGLHTLPLTDNKAIWRALNMVFYTAEYFAHVKDYKTSDSLLQYGYEICANNHVTYYSARICFRRAQNAIAEGKSSDAIMEMINDAKAFARMNNNQKLLEQIEDTELN</sequence>
<comment type="caution">
    <text evidence="2">The sequence shown here is derived from an EMBL/GenBank/DDBJ whole genome shotgun (WGS) entry which is preliminary data.</text>
</comment>
<dbReference type="EMBL" id="BCMH01000018">
    <property type="protein sequence ID" value="GAX04404.1"/>
    <property type="molecule type" value="Genomic_DNA"/>
</dbReference>
<evidence type="ECO:0000313" key="3">
    <source>
        <dbReference type="Proteomes" id="UP000198430"/>
    </source>
</evidence>
<dbReference type="RefSeq" id="WP_179211691.1">
    <property type="nucleotide sequence ID" value="NZ_BCMH01000018.1"/>
</dbReference>
<dbReference type="Gene3D" id="1.25.40.10">
    <property type="entry name" value="Tetratricopeptide repeat domain"/>
    <property type="match status" value="1"/>
</dbReference>
<organism evidence="2 3">
    <name type="scientific">Secundilactobacillus pentosiphilus</name>
    <dbReference type="NCBI Taxonomy" id="1714682"/>
    <lineage>
        <taxon>Bacteria</taxon>
        <taxon>Bacillati</taxon>
        <taxon>Bacillota</taxon>
        <taxon>Bacilli</taxon>
        <taxon>Lactobacillales</taxon>
        <taxon>Lactobacillaceae</taxon>
        <taxon>Secundilactobacillus</taxon>
    </lineage>
</organism>
<reference evidence="2 3" key="1">
    <citation type="submission" date="2015-11" db="EMBL/GenBank/DDBJ databases">
        <title>Draft genome sequences of new species of the genus Lactobacillus isolated from orchardgrass silage.</title>
        <authorList>
            <person name="Tohno M."/>
            <person name="Tanizawa Y."/>
            <person name="Arita M."/>
        </authorList>
    </citation>
    <scope>NUCLEOTIDE SEQUENCE [LARGE SCALE GENOMIC DNA]</scope>
    <source>
        <strain evidence="2 3">IWT140</strain>
    </source>
</reference>
<gene>
    <name evidence="2" type="primary">xre_5</name>
    <name evidence="2" type="ORF">IWT140_02042</name>
</gene>
<dbReference type="InterPro" id="IPR001387">
    <property type="entry name" value="Cro/C1-type_HTH"/>
</dbReference>
<dbReference type="Proteomes" id="UP000198430">
    <property type="component" value="Unassembled WGS sequence"/>
</dbReference>
<dbReference type="PANTHER" id="PTHR37038">
    <property type="entry name" value="TRANSCRIPTIONAL REGULATOR-RELATED"/>
    <property type="match status" value="1"/>
</dbReference>
<feature type="domain" description="HTH cro/C1-type" evidence="1">
    <location>
        <begin position="6"/>
        <end position="59"/>
    </location>
</feature>
<keyword evidence="3" id="KW-1185">Reference proteome</keyword>
<dbReference type="CDD" id="cd00093">
    <property type="entry name" value="HTH_XRE"/>
    <property type="match status" value="1"/>
</dbReference>
<dbReference type="AlphaFoldDB" id="A0A1Z5IRK6"/>
<dbReference type="PANTHER" id="PTHR37038:SF14">
    <property type="entry name" value="TRANSCRIPTIONAL ACTIVATOR"/>
    <property type="match status" value="1"/>
</dbReference>
<dbReference type="InterPro" id="IPR053163">
    <property type="entry name" value="HTH-type_regulator_Rgg"/>
</dbReference>
<dbReference type="SMART" id="SM00530">
    <property type="entry name" value="HTH_XRE"/>
    <property type="match status" value="1"/>
</dbReference>
<dbReference type="InterPro" id="IPR010982">
    <property type="entry name" value="Lambda_DNA-bd_dom_sf"/>
</dbReference>
<evidence type="ECO:0000313" key="2">
    <source>
        <dbReference type="EMBL" id="GAX04404.1"/>
    </source>
</evidence>
<dbReference type="Pfam" id="PF01381">
    <property type="entry name" value="HTH_3"/>
    <property type="match status" value="1"/>
</dbReference>
<dbReference type="InterPro" id="IPR011990">
    <property type="entry name" value="TPR-like_helical_dom_sf"/>
</dbReference>
<dbReference type="GO" id="GO:0003677">
    <property type="term" value="F:DNA binding"/>
    <property type="evidence" value="ECO:0007669"/>
    <property type="project" value="InterPro"/>
</dbReference>
<accession>A0A1Z5IRK6</accession>
<protein>
    <submittedName>
        <fullName evidence="2">XRE family transcriptional regulator</fullName>
    </submittedName>
</protein>